<dbReference type="Gene3D" id="3.30.70.100">
    <property type="match status" value="1"/>
</dbReference>
<evidence type="ECO:0000313" key="2">
    <source>
        <dbReference type="EMBL" id="MDR7277049.1"/>
    </source>
</evidence>
<dbReference type="Proteomes" id="UP001183643">
    <property type="component" value="Unassembled WGS sequence"/>
</dbReference>
<dbReference type="InterPro" id="IPR011008">
    <property type="entry name" value="Dimeric_a/b-barrel"/>
</dbReference>
<accession>A0AAE4CBL5</accession>
<organism evidence="2 3">
    <name type="scientific">Catenuloplanes atrovinosus</name>
    <dbReference type="NCBI Taxonomy" id="137266"/>
    <lineage>
        <taxon>Bacteria</taxon>
        <taxon>Bacillati</taxon>
        <taxon>Actinomycetota</taxon>
        <taxon>Actinomycetes</taxon>
        <taxon>Micromonosporales</taxon>
        <taxon>Micromonosporaceae</taxon>
        <taxon>Catenuloplanes</taxon>
    </lineage>
</organism>
<keyword evidence="3" id="KW-1185">Reference proteome</keyword>
<protein>
    <submittedName>
        <fullName evidence="2">Uncharacterized protein (DUF1330 family)</fullName>
    </submittedName>
</protein>
<sequence length="94" mass="10747">MSVFLVIEVEHSDAERFREYERQAQPIAFRFGAELVARDENPLLVERDDKPTLSVILRFPDKAAVEGYFAAADYAPLRRFRQSFATARAIAIEA</sequence>
<dbReference type="AlphaFoldDB" id="A0AAE4CBL5"/>
<dbReference type="RefSeq" id="WP_310369252.1">
    <property type="nucleotide sequence ID" value="NZ_JAVDYB010000001.1"/>
</dbReference>
<dbReference type="SUPFAM" id="SSF54909">
    <property type="entry name" value="Dimeric alpha+beta barrel"/>
    <property type="match status" value="1"/>
</dbReference>
<evidence type="ECO:0000313" key="3">
    <source>
        <dbReference type="Proteomes" id="UP001183643"/>
    </source>
</evidence>
<feature type="domain" description="DUF1330" evidence="1">
    <location>
        <begin position="3"/>
        <end position="93"/>
    </location>
</feature>
<reference evidence="2" key="1">
    <citation type="submission" date="2023-07" db="EMBL/GenBank/DDBJ databases">
        <title>Sequencing the genomes of 1000 actinobacteria strains.</title>
        <authorList>
            <person name="Klenk H.-P."/>
        </authorList>
    </citation>
    <scope>NUCLEOTIDE SEQUENCE</scope>
    <source>
        <strain evidence="2">DSM 44707</strain>
    </source>
</reference>
<dbReference type="EMBL" id="JAVDYB010000001">
    <property type="protein sequence ID" value="MDR7277049.1"/>
    <property type="molecule type" value="Genomic_DNA"/>
</dbReference>
<name>A0AAE4CBL5_9ACTN</name>
<dbReference type="PANTHER" id="PTHR41521">
    <property type="match status" value="1"/>
</dbReference>
<dbReference type="PANTHER" id="PTHR41521:SF4">
    <property type="entry name" value="BLR0684 PROTEIN"/>
    <property type="match status" value="1"/>
</dbReference>
<dbReference type="InterPro" id="IPR010753">
    <property type="entry name" value="DUF1330"/>
</dbReference>
<evidence type="ECO:0000259" key="1">
    <source>
        <dbReference type="Pfam" id="PF07045"/>
    </source>
</evidence>
<gene>
    <name evidence="2" type="ORF">J2S41_003827</name>
</gene>
<comment type="caution">
    <text evidence="2">The sequence shown here is derived from an EMBL/GenBank/DDBJ whole genome shotgun (WGS) entry which is preliminary data.</text>
</comment>
<dbReference type="Pfam" id="PF07045">
    <property type="entry name" value="DUF1330"/>
    <property type="match status" value="1"/>
</dbReference>
<proteinExistence type="predicted"/>